<dbReference type="STRING" id="1353009.A0A1Y2IHB3"/>
<accession>A0A1Y2IHB3</accession>
<evidence type="ECO:0000313" key="2">
    <source>
        <dbReference type="Proteomes" id="UP000193067"/>
    </source>
</evidence>
<dbReference type="OrthoDB" id="2744906at2759"/>
<keyword evidence="2" id="KW-1185">Reference proteome</keyword>
<sequence length="351" mass="38803">MPRSLADLPFDVLSEIWEYLAGDQCALRASALTCKAVLPLSQRRLFTTVDFAKLSNADFISAFGDYVTELRCVGSRLGIEEEAGLDRRRLLSAALELTRLRALELRCVGLFEREEPLPDFRYLSTARFISVTTLILRGTVHTKLAEAKRLINSLPALAHLSLADMNIRTSVYFGIPGFGNPPAIVDENEFDEDADRAGPRLVSLRVECRRSLTHGATALVRWLARTPTAHTLRRLDLSWEGIRDALVPLATFGPAVDDLAFSLDDLAGTFPAPCTRRRGLTQNNRQDADAHGSAVTQAPARCASVRCYRTRTGFCSRASWPRSRHDTCVCSSCTTPTRPSHPCPVRTCSRA</sequence>
<dbReference type="Proteomes" id="UP000193067">
    <property type="component" value="Unassembled WGS sequence"/>
</dbReference>
<dbReference type="EMBL" id="KZ084117">
    <property type="protein sequence ID" value="OSD00570.1"/>
    <property type="molecule type" value="Genomic_DNA"/>
</dbReference>
<evidence type="ECO:0000313" key="1">
    <source>
        <dbReference type="EMBL" id="OSD00570.1"/>
    </source>
</evidence>
<evidence type="ECO:0008006" key="3">
    <source>
        <dbReference type="Google" id="ProtNLM"/>
    </source>
</evidence>
<dbReference type="AlphaFoldDB" id="A0A1Y2IHB3"/>
<name>A0A1Y2IHB3_TRAC3</name>
<protein>
    <recommendedName>
        <fullName evidence="3">F-box domain-containing protein</fullName>
    </recommendedName>
</protein>
<proteinExistence type="predicted"/>
<gene>
    <name evidence="1" type="ORF">PYCCODRAFT_667066</name>
</gene>
<organism evidence="1 2">
    <name type="scientific">Trametes coccinea (strain BRFM310)</name>
    <name type="common">Pycnoporus coccineus</name>
    <dbReference type="NCBI Taxonomy" id="1353009"/>
    <lineage>
        <taxon>Eukaryota</taxon>
        <taxon>Fungi</taxon>
        <taxon>Dikarya</taxon>
        <taxon>Basidiomycota</taxon>
        <taxon>Agaricomycotina</taxon>
        <taxon>Agaricomycetes</taxon>
        <taxon>Polyporales</taxon>
        <taxon>Polyporaceae</taxon>
        <taxon>Trametes</taxon>
    </lineage>
</organism>
<reference evidence="1 2" key="1">
    <citation type="journal article" date="2015" name="Biotechnol. Biofuels">
        <title>Enhanced degradation of softwood versus hardwood by the white-rot fungus Pycnoporus coccineus.</title>
        <authorList>
            <person name="Couturier M."/>
            <person name="Navarro D."/>
            <person name="Chevret D."/>
            <person name="Henrissat B."/>
            <person name="Piumi F."/>
            <person name="Ruiz-Duenas F.J."/>
            <person name="Martinez A.T."/>
            <person name="Grigoriev I.V."/>
            <person name="Riley R."/>
            <person name="Lipzen A."/>
            <person name="Berrin J.G."/>
            <person name="Master E.R."/>
            <person name="Rosso M.N."/>
        </authorList>
    </citation>
    <scope>NUCLEOTIDE SEQUENCE [LARGE SCALE GENOMIC DNA]</scope>
    <source>
        <strain evidence="1 2">BRFM310</strain>
    </source>
</reference>